<accession>W2S9U6</accession>
<dbReference type="PANTHER" id="PTHR40787:SF3">
    <property type="entry name" value="PROTEIN TRANSPORT PROTEIN SEC39"/>
    <property type="match status" value="1"/>
</dbReference>
<evidence type="ECO:0000256" key="5">
    <source>
        <dbReference type="SAM" id="MobiDB-lite"/>
    </source>
</evidence>
<dbReference type="Proteomes" id="UP000030752">
    <property type="component" value="Unassembled WGS sequence"/>
</dbReference>
<dbReference type="InterPro" id="IPR013244">
    <property type="entry name" value="Sec39_domain"/>
</dbReference>
<dbReference type="eggNOG" id="ENOG502R87S">
    <property type="taxonomic scope" value="Eukaryota"/>
</dbReference>
<evidence type="ECO:0000313" key="8">
    <source>
        <dbReference type="Proteomes" id="UP000030752"/>
    </source>
</evidence>
<feature type="region of interest" description="Disordered" evidence="5">
    <location>
        <begin position="814"/>
        <end position="845"/>
    </location>
</feature>
<reference evidence="7 8" key="1">
    <citation type="submission" date="2013-03" db="EMBL/GenBank/DDBJ databases">
        <title>The Genome Sequence of Phialophora europaea CBS 101466.</title>
        <authorList>
            <consortium name="The Broad Institute Genomics Platform"/>
            <person name="Cuomo C."/>
            <person name="de Hoog S."/>
            <person name="Gorbushina A."/>
            <person name="Walker B."/>
            <person name="Young S.K."/>
            <person name="Zeng Q."/>
            <person name="Gargeya S."/>
            <person name="Fitzgerald M."/>
            <person name="Haas B."/>
            <person name="Abouelleil A."/>
            <person name="Allen A.W."/>
            <person name="Alvarado L."/>
            <person name="Arachchi H.M."/>
            <person name="Berlin A.M."/>
            <person name="Chapman S.B."/>
            <person name="Gainer-Dewar J."/>
            <person name="Goldberg J."/>
            <person name="Griggs A."/>
            <person name="Gujja S."/>
            <person name="Hansen M."/>
            <person name="Howarth C."/>
            <person name="Imamovic A."/>
            <person name="Ireland A."/>
            <person name="Larimer J."/>
            <person name="McCowan C."/>
            <person name="Murphy C."/>
            <person name="Pearson M."/>
            <person name="Poon T.W."/>
            <person name="Priest M."/>
            <person name="Roberts A."/>
            <person name="Saif S."/>
            <person name="Shea T."/>
            <person name="Sisk P."/>
            <person name="Sykes S."/>
            <person name="Wortman J."/>
            <person name="Nusbaum C."/>
            <person name="Birren B."/>
        </authorList>
    </citation>
    <scope>NUCLEOTIDE SEQUENCE [LARGE SCALE GENOMIC DNA]</scope>
    <source>
        <strain evidence="7 8">CBS 101466</strain>
    </source>
</reference>
<feature type="domain" description="Sec39" evidence="6">
    <location>
        <begin position="14"/>
        <end position="743"/>
    </location>
</feature>
<dbReference type="PANTHER" id="PTHR40787">
    <property type="entry name" value="SECRETED PROTEIN"/>
    <property type="match status" value="1"/>
</dbReference>
<dbReference type="AlphaFoldDB" id="W2S9U6"/>
<keyword evidence="4" id="KW-0653">Protein transport</keyword>
<keyword evidence="3" id="KW-0256">Endoplasmic reticulum</keyword>
<sequence>MAAIQQLSNVQVFLLAAQFISDVNVESLQVLAAERKDVLTKDIIYRLLLTLYPTDEAARSALLALLESIRSDFDNVSTLDAPIDTSPVSRLSLDAVSQEAQRVYLEAFDSGVASRANSDFAKFLISWAHHIESSAGTLKDVLPLIQAFAAQDEELRRWAETYLGPIIRLQYDYYPEDLGGFNLRSLEAASGPDGIKGLLQHAAARSEHAEIARDLDEVVAPWIIGNHDTASWRDVFEWIFQKGVEDFKLASKALLDWDGPKQEDPEAVQEFLQTGFAIIYSSTDISDQNLTAFRAIYERSTSRAQIQPIDITESEPDIRPTMLSSNVTDASFLFNSLLSRKNYLTHVTEDSSSFLAGILKTTEILTSYKLGMPLPSVARICLSGARDRQKQEMIRILQQIPRLTTSEPDWPHVRRQLHWLRCWASSASEGAKSNEPIYSERSQPSTFLGRLPADLVETELLDAMLADGQYRAARDMFDLSKSQTLEASVVKDHVVAAIYSAFDNASNGNRNRGGIKRASDILAIFKPAFPSSTRLQAVDHLLKATHSLSFYHLTLQHGVPFRPVNIRAQKDPLSLIEKVLDQDQKAYAKLDDLVEVGRNLVLSRSDTPDTVQDDAEEVKAKVIEAEQRVTYAAILSALSHHDFDTAYSYITSRLLTTGSTQVPSGFVDDTSWRAVYAAGKYRPSSTPNALHSRISALSKRMELLSLALTLAPGAEPLSEILGTWRRCEEEMESLKSTALEEERAFEYGSNEGVPGGFDMDDRELDVAETRKAMAKRTLAGGSYEDEAPMGLFDMARGAASALRKNAFPLHAASGGNLEIQDTGNRRSGEFAQPSSPQEGDRVRKRDLVSNMVTSGLVSGMGWVLGAQPTERPGQTQ</sequence>
<gene>
    <name evidence="7" type="ORF">HMPREF1541_09328</name>
</gene>
<dbReference type="HOGENOM" id="CLU_006056_0_0_1"/>
<protein>
    <recommendedName>
        <fullName evidence="6">Sec39 domain-containing protein</fullName>
    </recommendedName>
</protein>
<dbReference type="Pfam" id="PF08314">
    <property type="entry name" value="Sec39"/>
    <property type="match status" value="1"/>
</dbReference>
<evidence type="ECO:0000259" key="6">
    <source>
        <dbReference type="Pfam" id="PF08314"/>
    </source>
</evidence>
<dbReference type="RefSeq" id="XP_008712224.1">
    <property type="nucleotide sequence ID" value="XM_008714002.1"/>
</dbReference>
<evidence type="ECO:0000256" key="1">
    <source>
        <dbReference type="ARBA" id="ARBA00004240"/>
    </source>
</evidence>
<organism evidence="7 8">
    <name type="scientific">Cyphellophora europaea (strain CBS 101466)</name>
    <name type="common">Phialophora europaea</name>
    <dbReference type="NCBI Taxonomy" id="1220924"/>
    <lineage>
        <taxon>Eukaryota</taxon>
        <taxon>Fungi</taxon>
        <taxon>Dikarya</taxon>
        <taxon>Ascomycota</taxon>
        <taxon>Pezizomycotina</taxon>
        <taxon>Eurotiomycetes</taxon>
        <taxon>Chaetothyriomycetidae</taxon>
        <taxon>Chaetothyriales</taxon>
        <taxon>Cyphellophoraceae</taxon>
        <taxon>Cyphellophora</taxon>
    </lineage>
</organism>
<dbReference type="EMBL" id="KB822712">
    <property type="protein sequence ID" value="ETN45496.1"/>
    <property type="molecule type" value="Genomic_DNA"/>
</dbReference>
<evidence type="ECO:0000256" key="3">
    <source>
        <dbReference type="ARBA" id="ARBA00022824"/>
    </source>
</evidence>
<evidence type="ECO:0000256" key="4">
    <source>
        <dbReference type="ARBA" id="ARBA00022927"/>
    </source>
</evidence>
<dbReference type="GeneID" id="19976667"/>
<keyword evidence="2" id="KW-0813">Transport</keyword>
<dbReference type="GO" id="GO:0006890">
    <property type="term" value="P:retrograde vesicle-mediated transport, Golgi to endoplasmic reticulum"/>
    <property type="evidence" value="ECO:0007669"/>
    <property type="project" value="InterPro"/>
</dbReference>
<dbReference type="GO" id="GO:0015031">
    <property type="term" value="P:protein transport"/>
    <property type="evidence" value="ECO:0007669"/>
    <property type="project" value="UniProtKB-KW"/>
</dbReference>
<evidence type="ECO:0000256" key="2">
    <source>
        <dbReference type="ARBA" id="ARBA00022448"/>
    </source>
</evidence>
<dbReference type="InParanoid" id="W2S9U6"/>
<proteinExistence type="predicted"/>
<dbReference type="GO" id="GO:0005783">
    <property type="term" value="C:endoplasmic reticulum"/>
    <property type="evidence" value="ECO:0007669"/>
    <property type="project" value="UniProtKB-SubCell"/>
</dbReference>
<comment type="subcellular location">
    <subcellularLocation>
        <location evidence="1">Endoplasmic reticulum</location>
    </subcellularLocation>
</comment>
<dbReference type="VEuPathDB" id="FungiDB:HMPREF1541_09328"/>
<dbReference type="OrthoDB" id="342024at2759"/>
<name>W2S9U6_CYPE1</name>
<evidence type="ECO:0000313" key="7">
    <source>
        <dbReference type="EMBL" id="ETN45496.1"/>
    </source>
</evidence>
<keyword evidence="8" id="KW-1185">Reference proteome</keyword>